<evidence type="ECO:0000256" key="11">
    <source>
        <dbReference type="ARBA" id="ARBA00022932"/>
    </source>
</evidence>
<dbReference type="InterPro" id="IPR029060">
    <property type="entry name" value="PIN-like_dom_sf"/>
</dbReference>
<dbReference type="GO" id="GO:0006261">
    <property type="term" value="P:DNA-templated DNA replication"/>
    <property type="evidence" value="ECO:0007669"/>
    <property type="project" value="UniProtKB-UniRule"/>
</dbReference>
<dbReference type="InterPro" id="IPR043502">
    <property type="entry name" value="DNA/RNA_pol_sf"/>
</dbReference>
<dbReference type="PANTHER" id="PTHR10133">
    <property type="entry name" value="DNA POLYMERASE I"/>
    <property type="match status" value="1"/>
</dbReference>
<dbReference type="FunFam" id="1.20.1060.10:FF:000001">
    <property type="entry name" value="DNA polymerase I"/>
    <property type="match status" value="1"/>
</dbReference>
<evidence type="ECO:0000256" key="17">
    <source>
        <dbReference type="SAM" id="Coils"/>
    </source>
</evidence>
<feature type="coiled-coil region" evidence="17">
    <location>
        <begin position="540"/>
        <end position="567"/>
    </location>
</feature>
<keyword evidence="10" id="KW-0269">Exonuclease</keyword>
<evidence type="ECO:0000259" key="20">
    <source>
        <dbReference type="SMART" id="SM00475"/>
    </source>
</evidence>
<dbReference type="SMART" id="SM00279">
    <property type="entry name" value="HhH2"/>
    <property type="match status" value="1"/>
</dbReference>
<dbReference type="InterPro" id="IPR054690">
    <property type="entry name" value="DNA_polI_exonuclease"/>
</dbReference>
<dbReference type="Pfam" id="PF02739">
    <property type="entry name" value="5_3_exonuc_N"/>
    <property type="match status" value="1"/>
</dbReference>
<keyword evidence="4 16" id="KW-0808">Transferase</keyword>
<dbReference type="InterPro" id="IPR018320">
    <property type="entry name" value="DNA_polymerase_1"/>
</dbReference>
<dbReference type="PRINTS" id="PR00868">
    <property type="entry name" value="DNAPOLI"/>
</dbReference>
<evidence type="ECO:0000256" key="13">
    <source>
        <dbReference type="ARBA" id="ARBA00023204"/>
    </source>
</evidence>
<organism evidence="22 23">
    <name type="scientific">Balneicella halophila</name>
    <dbReference type="NCBI Taxonomy" id="1537566"/>
    <lineage>
        <taxon>Bacteria</taxon>
        <taxon>Pseudomonadati</taxon>
        <taxon>Bacteroidota</taxon>
        <taxon>Bacteroidia</taxon>
        <taxon>Bacteroidales</taxon>
        <taxon>Balneicellaceae</taxon>
        <taxon>Balneicella</taxon>
    </lineage>
</organism>
<evidence type="ECO:0000256" key="15">
    <source>
        <dbReference type="NCBIfam" id="TIGR00593"/>
    </source>
</evidence>
<dbReference type="GO" id="GO:0003887">
    <property type="term" value="F:DNA-directed DNA polymerase activity"/>
    <property type="evidence" value="ECO:0007669"/>
    <property type="project" value="UniProtKB-UniRule"/>
</dbReference>
<evidence type="ECO:0000256" key="2">
    <source>
        <dbReference type="ARBA" id="ARBA00012417"/>
    </source>
</evidence>
<evidence type="ECO:0000256" key="5">
    <source>
        <dbReference type="ARBA" id="ARBA00022695"/>
    </source>
</evidence>
<keyword evidence="5 16" id="KW-0548">Nucleotidyltransferase</keyword>
<evidence type="ECO:0000256" key="3">
    <source>
        <dbReference type="ARBA" id="ARBA00020311"/>
    </source>
</evidence>
<dbReference type="OrthoDB" id="9806424at2"/>
<keyword evidence="9" id="KW-0378">Hydrolase</keyword>
<dbReference type="NCBIfam" id="NF004397">
    <property type="entry name" value="PRK05755.1"/>
    <property type="match status" value="1"/>
</dbReference>
<dbReference type="SUPFAM" id="SSF56672">
    <property type="entry name" value="DNA/RNA polymerases"/>
    <property type="match status" value="1"/>
</dbReference>
<keyword evidence="23" id="KW-1185">Reference proteome</keyword>
<reference evidence="22 23" key="1">
    <citation type="submission" date="2018-05" db="EMBL/GenBank/DDBJ databases">
        <title>Genomic Encyclopedia of Type Strains, Phase IV (KMG-IV): sequencing the most valuable type-strain genomes for metagenomic binning, comparative biology and taxonomic classification.</title>
        <authorList>
            <person name="Goeker M."/>
        </authorList>
    </citation>
    <scope>NUCLEOTIDE SEQUENCE [LARGE SCALE GENOMIC DNA]</scope>
    <source>
        <strain evidence="22 23">DSM 28579</strain>
    </source>
</reference>
<dbReference type="GO" id="GO:0008408">
    <property type="term" value="F:3'-5' exonuclease activity"/>
    <property type="evidence" value="ECO:0007669"/>
    <property type="project" value="InterPro"/>
</dbReference>
<keyword evidence="8 16" id="KW-0227">DNA damage</keyword>
<dbReference type="CDD" id="cd08637">
    <property type="entry name" value="DNA_pol_A_pol_I_C"/>
    <property type="match status" value="1"/>
</dbReference>
<evidence type="ECO:0000256" key="12">
    <source>
        <dbReference type="ARBA" id="ARBA00023125"/>
    </source>
</evidence>
<keyword evidence="11 16" id="KW-0239">DNA-directed DNA polymerase</keyword>
<dbReference type="InterPro" id="IPR002562">
    <property type="entry name" value="3'-5'_exonuclease_dom"/>
</dbReference>
<protein>
    <recommendedName>
        <fullName evidence="3 15">DNA polymerase I</fullName>
        <ecNumber evidence="2 15">2.7.7.7</ecNumber>
    </recommendedName>
</protein>
<proteinExistence type="inferred from homology"/>
<dbReference type="Gene3D" id="3.30.420.10">
    <property type="entry name" value="Ribonuclease H-like superfamily/Ribonuclease H"/>
    <property type="match status" value="1"/>
</dbReference>
<dbReference type="FunFam" id="1.10.150.20:FF:000003">
    <property type="entry name" value="DNA polymerase I"/>
    <property type="match status" value="1"/>
</dbReference>
<dbReference type="InterPro" id="IPR012337">
    <property type="entry name" value="RNaseH-like_sf"/>
</dbReference>
<evidence type="ECO:0000256" key="1">
    <source>
        <dbReference type="ARBA" id="ARBA00007705"/>
    </source>
</evidence>
<keyword evidence="6 16" id="KW-0235">DNA replication</keyword>
<dbReference type="EMBL" id="QENZ01000003">
    <property type="protein sequence ID" value="PVX51955.1"/>
    <property type="molecule type" value="Genomic_DNA"/>
</dbReference>
<evidence type="ECO:0000256" key="6">
    <source>
        <dbReference type="ARBA" id="ARBA00022705"/>
    </source>
</evidence>
<dbReference type="Pfam" id="PF00476">
    <property type="entry name" value="DNA_pol_A"/>
    <property type="match status" value="1"/>
</dbReference>
<feature type="domain" description="3'-5' exonuclease" evidence="19">
    <location>
        <begin position="337"/>
        <end position="509"/>
    </location>
</feature>
<comment type="similarity">
    <text evidence="1 16">Belongs to the DNA polymerase type-A family.</text>
</comment>
<dbReference type="GO" id="GO:0008409">
    <property type="term" value="F:5'-3' exonuclease activity"/>
    <property type="evidence" value="ECO:0007669"/>
    <property type="project" value="InterPro"/>
</dbReference>
<evidence type="ECO:0000313" key="23">
    <source>
        <dbReference type="Proteomes" id="UP000251835"/>
    </source>
</evidence>
<keyword evidence="7" id="KW-0540">Nuclease</keyword>
<dbReference type="InterPro" id="IPR020045">
    <property type="entry name" value="DNA_polI_H3TH"/>
</dbReference>
<dbReference type="SUPFAM" id="SSF53098">
    <property type="entry name" value="Ribonuclease H-like"/>
    <property type="match status" value="1"/>
</dbReference>
<evidence type="ECO:0000256" key="18">
    <source>
        <dbReference type="SAM" id="MobiDB-lite"/>
    </source>
</evidence>
<dbReference type="NCBIfam" id="TIGR00593">
    <property type="entry name" value="pola"/>
    <property type="match status" value="1"/>
</dbReference>
<evidence type="ECO:0000259" key="21">
    <source>
        <dbReference type="SMART" id="SM00482"/>
    </source>
</evidence>
<dbReference type="SMART" id="SM00475">
    <property type="entry name" value="53EXOc"/>
    <property type="match status" value="1"/>
</dbReference>
<dbReference type="InterPro" id="IPR002421">
    <property type="entry name" value="5-3_exonuclease"/>
</dbReference>
<dbReference type="SUPFAM" id="SSF47807">
    <property type="entry name" value="5' to 3' exonuclease, C-terminal subdomain"/>
    <property type="match status" value="1"/>
</dbReference>
<feature type="domain" description="5'-3' exonuclease" evidence="20">
    <location>
        <begin position="2"/>
        <end position="264"/>
    </location>
</feature>
<gene>
    <name evidence="16" type="primary">polA</name>
    <name evidence="22" type="ORF">C7377_0249</name>
</gene>
<evidence type="ECO:0000256" key="8">
    <source>
        <dbReference type="ARBA" id="ARBA00022763"/>
    </source>
</evidence>
<dbReference type="InterPro" id="IPR008918">
    <property type="entry name" value="HhH2"/>
</dbReference>
<dbReference type="InterPro" id="IPR020046">
    <property type="entry name" value="5-3_exonucl_a-hlix_arch_N"/>
</dbReference>
<dbReference type="PROSITE" id="PS00447">
    <property type="entry name" value="DNA_POLYMERASE_A"/>
    <property type="match status" value="1"/>
</dbReference>
<name>A0A7L4UQA0_BALHA</name>
<evidence type="ECO:0000256" key="16">
    <source>
        <dbReference type="RuleBase" id="RU004460"/>
    </source>
</evidence>
<evidence type="ECO:0000256" key="4">
    <source>
        <dbReference type="ARBA" id="ARBA00022679"/>
    </source>
</evidence>
<dbReference type="FunFam" id="1.10.150.20:FF:000002">
    <property type="entry name" value="DNA polymerase I"/>
    <property type="match status" value="1"/>
</dbReference>
<dbReference type="InterPro" id="IPR036397">
    <property type="entry name" value="RNaseH_sf"/>
</dbReference>
<evidence type="ECO:0000259" key="19">
    <source>
        <dbReference type="SMART" id="SM00474"/>
    </source>
</evidence>
<comment type="caution">
    <text evidence="22">The sequence shown here is derived from an EMBL/GenBank/DDBJ whole genome shotgun (WGS) entry which is preliminary data.</text>
</comment>
<dbReference type="PANTHER" id="PTHR10133:SF27">
    <property type="entry name" value="DNA POLYMERASE NU"/>
    <property type="match status" value="1"/>
</dbReference>
<dbReference type="AlphaFoldDB" id="A0A7L4UQA0"/>
<dbReference type="InterPro" id="IPR001098">
    <property type="entry name" value="DNA-dir_DNA_pol_A_palm_dom"/>
</dbReference>
<comment type="catalytic activity">
    <reaction evidence="14 16">
        <text>DNA(n) + a 2'-deoxyribonucleoside 5'-triphosphate = DNA(n+1) + diphosphate</text>
        <dbReference type="Rhea" id="RHEA:22508"/>
        <dbReference type="Rhea" id="RHEA-COMP:17339"/>
        <dbReference type="Rhea" id="RHEA-COMP:17340"/>
        <dbReference type="ChEBI" id="CHEBI:33019"/>
        <dbReference type="ChEBI" id="CHEBI:61560"/>
        <dbReference type="ChEBI" id="CHEBI:173112"/>
        <dbReference type="EC" id="2.7.7.7"/>
    </reaction>
</comment>
<dbReference type="Gene3D" id="3.30.70.370">
    <property type="match status" value="1"/>
</dbReference>
<dbReference type="Pfam" id="PF22619">
    <property type="entry name" value="DNA_polI_exo1"/>
    <property type="match status" value="1"/>
</dbReference>
<accession>A0A7L4UQA0</accession>
<evidence type="ECO:0000256" key="14">
    <source>
        <dbReference type="ARBA" id="ARBA00049244"/>
    </source>
</evidence>
<feature type="region of interest" description="Disordered" evidence="18">
    <location>
        <begin position="291"/>
        <end position="318"/>
    </location>
</feature>
<sequence>MKKLFLLDAYALIYRSYYAFIRNPRFTSNGLNTSAILGFTNSLLEVLEKQNPSHIAVVFDPKGKTFRHEEFKEYKAQRPPMPEEIRDSIPYIQKIIEGFNIPCLSVDNYEADDVIGTLAHQAADEGFEVYMMTPDKDYAQLVTKNIFMFKPKRGGRKEEEVWGVDEVRESFGIENPLQVIDILGLMGDASDNIPGCPGIGPKTAQKLIEKYGSIENLLDNVEDLKGKQKQNLIEYADQVRMSKMLVTIKLDVPIKLDAKSLEHEEPNFEALQEIFRELEFATLSKRIFNKNTNNIDSKNKPTDKTKADSSQQTSLFDDGNFGYTEEKVSQSLPIQRYFLIDTAERRQDLRAEMCLVERYSIRMITQKDSYDCLGFAVSLKEDEAFYVPLSDKAELQEFHHIFGDENLTMIAHDCKQVLLTLFWNGVEVKNKLWDTLLAHYVLQPELKHDFDYVVHQLLNYMPKRFEDLLGKGRDKKSAKNLSLETLHQFACEEASLTLRVQHLLQPTLEERKVLDLFHNIEIPLVWVLAQLEYNGATIDTELLSDYKKKLEEELNEIEAEIKEMADEPDLNVASPKQLGEVLFGKMQLNSKAKKTASGQYSTSEKVLVKLRDKHPIINKILAYRSLSKLISTYVEALPHYISEKTGRIHTTFNQAETSTGRLSSTNPNLQNIPIRTEQGRYIRKAFIPSDDEHIFVSADYSQIELRIMAHLSEDEEMLAAFNRNEDIHTATAAKVFKVKLEEVTPEMRRQAKTANFGIIYGISAWGLAERLDISRTDGKQLIDGYFKTYPKVKEFMDEAVHKARKRGYVETIMQRRRYLKDINSNNAIVRGVAERNAINAPIQGSAADIIKLAMIRIHKMMKEEGLKSEMIIQVHDELNFNCLRTELEELKRIIKIGMEEAVKLSVPLTAEIGVGDNWLEAH</sequence>
<dbReference type="InterPro" id="IPR019760">
    <property type="entry name" value="DNA-dir_DNA_pol_A_CS"/>
</dbReference>
<evidence type="ECO:0000256" key="7">
    <source>
        <dbReference type="ARBA" id="ARBA00022722"/>
    </source>
</evidence>
<dbReference type="RefSeq" id="WP_116496191.1">
    <property type="nucleotide sequence ID" value="NZ_QENZ01000003.1"/>
</dbReference>
<dbReference type="SUPFAM" id="SSF88723">
    <property type="entry name" value="PIN domain-like"/>
    <property type="match status" value="1"/>
</dbReference>
<keyword evidence="13 16" id="KW-0234">DNA repair</keyword>
<dbReference type="SMART" id="SM00482">
    <property type="entry name" value="POLAc"/>
    <property type="match status" value="1"/>
</dbReference>
<dbReference type="EC" id="2.7.7.7" evidence="2 15"/>
<dbReference type="Proteomes" id="UP000251835">
    <property type="component" value="Unassembled WGS sequence"/>
</dbReference>
<feature type="compositionally biased region" description="Basic and acidic residues" evidence="18">
    <location>
        <begin position="297"/>
        <end position="307"/>
    </location>
</feature>
<dbReference type="Gene3D" id="1.20.1060.10">
    <property type="entry name" value="Taq DNA Polymerase, Chain T, domain 4"/>
    <property type="match status" value="1"/>
</dbReference>
<dbReference type="GO" id="GO:0003677">
    <property type="term" value="F:DNA binding"/>
    <property type="evidence" value="ECO:0007669"/>
    <property type="project" value="UniProtKB-UniRule"/>
</dbReference>
<dbReference type="InterPro" id="IPR036279">
    <property type="entry name" value="5-3_exonuclease_C_sf"/>
</dbReference>
<evidence type="ECO:0000313" key="22">
    <source>
        <dbReference type="EMBL" id="PVX51955.1"/>
    </source>
</evidence>
<keyword evidence="17" id="KW-0175">Coiled coil</keyword>
<dbReference type="Gene3D" id="1.10.150.20">
    <property type="entry name" value="5' to 3' exonuclease, C-terminal subdomain"/>
    <property type="match status" value="2"/>
</dbReference>
<dbReference type="CDD" id="cd09859">
    <property type="entry name" value="PIN_53EXO"/>
    <property type="match status" value="1"/>
</dbReference>
<dbReference type="InterPro" id="IPR002298">
    <property type="entry name" value="DNA_polymerase_A"/>
</dbReference>
<feature type="domain" description="DNA-directed DNA polymerase family A palm" evidence="21">
    <location>
        <begin position="679"/>
        <end position="886"/>
    </location>
</feature>
<dbReference type="CDD" id="cd09898">
    <property type="entry name" value="H3TH_53EXO"/>
    <property type="match status" value="1"/>
</dbReference>
<dbReference type="Pfam" id="PF01367">
    <property type="entry name" value="5_3_exonuc"/>
    <property type="match status" value="1"/>
</dbReference>
<dbReference type="Gene3D" id="3.40.50.1010">
    <property type="entry name" value="5'-nuclease"/>
    <property type="match status" value="1"/>
</dbReference>
<dbReference type="GO" id="GO:0006302">
    <property type="term" value="P:double-strand break repair"/>
    <property type="evidence" value="ECO:0007669"/>
    <property type="project" value="TreeGrafter"/>
</dbReference>
<evidence type="ECO:0000256" key="10">
    <source>
        <dbReference type="ARBA" id="ARBA00022839"/>
    </source>
</evidence>
<keyword evidence="12 16" id="KW-0238">DNA-binding</keyword>
<dbReference type="SMART" id="SM00474">
    <property type="entry name" value="35EXOc"/>
    <property type="match status" value="1"/>
</dbReference>
<evidence type="ECO:0000256" key="9">
    <source>
        <dbReference type="ARBA" id="ARBA00022801"/>
    </source>
</evidence>